<protein>
    <submittedName>
        <fullName evidence="2">Uncharacterized protein</fullName>
    </submittedName>
</protein>
<organism evidence="2 3">
    <name type="scientific">Dendrothele bispora (strain CBS 962.96)</name>
    <dbReference type="NCBI Taxonomy" id="1314807"/>
    <lineage>
        <taxon>Eukaryota</taxon>
        <taxon>Fungi</taxon>
        <taxon>Dikarya</taxon>
        <taxon>Basidiomycota</taxon>
        <taxon>Agaricomycotina</taxon>
        <taxon>Agaricomycetes</taxon>
        <taxon>Agaricomycetidae</taxon>
        <taxon>Agaricales</taxon>
        <taxon>Agaricales incertae sedis</taxon>
        <taxon>Dendrothele</taxon>
    </lineage>
</organism>
<evidence type="ECO:0000256" key="1">
    <source>
        <dbReference type="SAM" id="Phobius"/>
    </source>
</evidence>
<dbReference type="EMBL" id="ML180071">
    <property type="protein sequence ID" value="THU79154.1"/>
    <property type="molecule type" value="Genomic_DNA"/>
</dbReference>
<keyword evidence="3" id="KW-1185">Reference proteome</keyword>
<evidence type="ECO:0000313" key="3">
    <source>
        <dbReference type="Proteomes" id="UP000297245"/>
    </source>
</evidence>
<dbReference type="AlphaFoldDB" id="A0A4S8KTH7"/>
<accession>A0A4S8KTH7</accession>
<feature type="transmembrane region" description="Helical" evidence="1">
    <location>
        <begin position="31"/>
        <end position="51"/>
    </location>
</feature>
<keyword evidence="1" id="KW-0472">Membrane</keyword>
<reference evidence="2 3" key="1">
    <citation type="journal article" date="2019" name="Nat. Ecol. Evol.">
        <title>Megaphylogeny resolves global patterns of mushroom evolution.</title>
        <authorList>
            <person name="Varga T."/>
            <person name="Krizsan K."/>
            <person name="Foldi C."/>
            <person name="Dima B."/>
            <person name="Sanchez-Garcia M."/>
            <person name="Sanchez-Ramirez S."/>
            <person name="Szollosi G.J."/>
            <person name="Szarkandi J.G."/>
            <person name="Papp V."/>
            <person name="Albert L."/>
            <person name="Andreopoulos W."/>
            <person name="Angelini C."/>
            <person name="Antonin V."/>
            <person name="Barry K.W."/>
            <person name="Bougher N.L."/>
            <person name="Buchanan P."/>
            <person name="Buyck B."/>
            <person name="Bense V."/>
            <person name="Catcheside P."/>
            <person name="Chovatia M."/>
            <person name="Cooper J."/>
            <person name="Damon W."/>
            <person name="Desjardin D."/>
            <person name="Finy P."/>
            <person name="Geml J."/>
            <person name="Haridas S."/>
            <person name="Hughes K."/>
            <person name="Justo A."/>
            <person name="Karasinski D."/>
            <person name="Kautmanova I."/>
            <person name="Kiss B."/>
            <person name="Kocsube S."/>
            <person name="Kotiranta H."/>
            <person name="LaButti K.M."/>
            <person name="Lechner B.E."/>
            <person name="Liimatainen K."/>
            <person name="Lipzen A."/>
            <person name="Lukacs Z."/>
            <person name="Mihaltcheva S."/>
            <person name="Morgado L.N."/>
            <person name="Niskanen T."/>
            <person name="Noordeloos M.E."/>
            <person name="Ohm R.A."/>
            <person name="Ortiz-Santana B."/>
            <person name="Ovrebo C."/>
            <person name="Racz N."/>
            <person name="Riley R."/>
            <person name="Savchenko A."/>
            <person name="Shiryaev A."/>
            <person name="Soop K."/>
            <person name="Spirin V."/>
            <person name="Szebenyi C."/>
            <person name="Tomsovsky M."/>
            <person name="Tulloss R.E."/>
            <person name="Uehling J."/>
            <person name="Grigoriev I.V."/>
            <person name="Vagvolgyi C."/>
            <person name="Papp T."/>
            <person name="Martin F.M."/>
            <person name="Miettinen O."/>
            <person name="Hibbett D.S."/>
            <person name="Nagy L.G."/>
        </authorList>
    </citation>
    <scope>NUCLEOTIDE SEQUENCE [LARGE SCALE GENOMIC DNA]</scope>
    <source>
        <strain evidence="2 3">CBS 962.96</strain>
    </source>
</reference>
<sequence length="206" mass="23548">MDALTTNLQNLQPSLNLSSRLDNTQSEVTSTINYTPVVLVALLFAAVLFILRLRYPCLTLSELGKFVDELRVTQYRNALQRGNEEILWIVLAGTSLQRQIDGIEYEWSRRAIFRWSSVYGYLRASLIAVRNIAKCYDQAQALRVSVLDVIARERRIREDIENQYHLTINSEENRRHDTNADADTGSFGWITSLLQGITRIPGQGDQ</sequence>
<name>A0A4S8KTH7_DENBC</name>
<gene>
    <name evidence="2" type="ORF">K435DRAFT_875836</name>
</gene>
<keyword evidence="1" id="KW-1133">Transmembrane helix</keyword>
<dbReference type="Proteomes" id="UP000297245">
    <property type="component" value="Unassembled WGS sequence"/>
</dbReference>
<proteinExistence type="predicted"/>
<evidence type="ECO:0000313" key="2">
    <source>
        <dbReference type="EMBL" id="THU79154.1"/>
    </source>
</evidence>
<keyword evidence="1" id="KW-0812">Transmembrane</keyword>